<comment type="caution">
    <text evidence="1">The sequence shown here is derived from an EMBL/GenBank/DDBJ whole genome shotgun (WGS) entry which is preliminary data.</text>
</comment>
<evidence type="ECO:0000313" key="1">
    <source>
        <dbReference type="EMBL" id="GAA2010045.1"/>
    </source>
</evidence>
<dbReference type="RefSeq" id="WP_344309542.1">
    <property type="nucleotide sequence ID" value="NZ_BAAANO010000020.1"/>
</dbReference>
<dbReference type="Proteomes" id="UP001500755">
    <property type="component" value="Unassembled WGS sequence"/>
</dbReference>
<accession>A0ABN2TIL9</accession>
<reference evidence="1 2" key="1">
    <citation type="journal article" date="2019" name="Int. J. Syst. Evol. Microbiol.">
        <title>The Global Catalogue of Microorganisms (GCM) 10K type strain sequencing project: providing services to taxonomists for standard genome sequencing and annotation.</title>
        <authorList>
            <consortium name="The Broad Institute Genomics Platform"/>
            <consortium name="The Broad Institute Genome Sequencing Center for Infectious Disease"/>
            <person name="Wu L."/>
            <person name="Ma J."/>
        </authorList>
    </citation>
    <scope>NUCLEOTIDE SEQUENCE [LARGE SCALE GENOMIC DNA]</scope>
    <source>
        <strain evidence="1 2">JCM 14546</strain>
    </source>
</reference>
<organism evidence="1 2">
    <name type="scientific">Brevibacterium samyangense</name>
    <dbReference type="NCBI Taxonomy" id="366888"/>
    <lineage>
        <taxon>Bacteria</taxon>
        <taxon>Bacillati</taxon>
        <taxon>Actinomycetota</taxon>
        <taxon>Actinomycetes</taxon>
        <taxon>Micrococcales</taxon>
        <taxon>Brevibacteriaceae</taxon>
        <taxon>Brevibacterium</taxon>
    </lineage>
</organism>
<evidence type="ECO:0000313" key="2">
    <source>
        <dbReference type="Proteomes" id="UP001500755"/>
    </source>
</evidence>
<proteinExistence type="predicted"/>
<sequence>MEHGIPRAVCGLVHDEGLVPAWFTEDFRHPLSPIDEIRYAFPGEPAHAVVSTVTDPNDTSALVRREPGRAGRAALLALRGLRGPDAALDALLSMTVMAETADPGLRRGIIGTVQVDGGEVAEVPGFVWEYTGADNTEAPTSVFVAEIYVFPYAVGLARLGEFDAQTVQLKILTDEELVALSHDRS</sequence>
<dbReference type="EMBL" id="BAAANO010000020">
    <property type="protein sequence ID" value="GAA2010045.1"/>
    <property type="molecule type" value="Genomic_DNA"/>
</dbReference>
<keyword evidence="2" id="KW-1185">Reference proteome</keyword>
<evidence type="ECO:0008006" key="3">
    <source>
        <dbReference type="Google" id="ProtNLM"/>
    </source>
</evidence>
<gene>
    <name evidence="1" type="ORF">GCM10009755_21290</name>
</gene>
<protein>
    <recommendedName>
        <fullName evidence="3">Suppressor of fused protein (SUFU)</fullName>
    </recommendedName>
</protein>
<name>A0ABN2TIL9_9MICO</name>